<dbReference type="AlphaFoldDB" id="A0A9P7K7Z9"/>
<keyword evidence="3" id="KW-1185">Reference proteome</keyword>
<reference evidence="2" key="1">
    <citation type="submission" date="2020-07" db="EMBL/GenBank/DDBJ databases">
        <authorList>
            <person name="Nieuwenhuis M."/>
            <person name="Van De Peppel L.J.J."/>
        </authorList>
    </citation>
    <scope>NUCLEOTIDE SEQUENCE</scope>
    <source>
        <strain evidence="2">AP01</strain>
        <tissue evidence="2">Mycelium</tissue>
    </source>
</reference>
<dbReference type="EMBL" id="JABCKV010000661">
    <property type="protein sequence ID" value="KAG5640528.1"/>
    <property type="molecule type" value="Genomic_DNA"/>
</dbReference>
<comment type="caution">
    <text evidence="2">The sequence shown here is derived from an EMBL/GenBank/DDBJ whole genome shotgun (WGS) entry which is preliminary data.</text>
</comment>
<dbReference type="OrthoDB" id="3001771at2759"/>
<reference evidence="2" key="2">
    <citation type="submission" date="2021-10" db="EMBL/GenBank/DDBJ databases">
        <title>Phylogenomics reveals ancestral predisposition of the termite-cultivated fungus Termitomyces towards a domesticated lifestyle.</title>
        <authorList>
            <person name="Auxier B."/>
            <person name="Grum-Grzhimaylo A."/>
            <person name="Cardenas M.E."/>
            <person name="Lodge J.D."/>
            <person name="Laessoe T."/>
            <person name="Pedersen O."/>
            <person name="Smith M.E."/>
            <person name="Kuyper T.W."/>
            <person name="Franco-Molano E.A."/>
            <person name="Baroni T.J."/>
            <person name="Aanen D.K."/>
        </authorList>
    </citation>
    <scope>NUCLEOTIDE SEQUENCE</scope>
    <source>
        <strain evidence="2">AP01</strain>
        <tissue evidence="2">Mycelium</tissue>
    </source>
</reference>
<feature type="compositionally biased region" description="Polar residues" evidence="1">
    <location>
        <begin position="33"/>
        <end position="58"/>
    </location>
</feature>
<feature type="region of interest" description="Disordered" evidence="1">
    <location>
        <begin position="31"/>
        <end position="58"/>
    </location>
</feature>
<gene>
    <name evidence="2" type="ORF">DXG03_008216</name>
</gene>
<evidence type="ECO:0000313" key="2">
    <source>
        <dbReference type="EMBL" id="KAG5640528.1"/>
    </source>
</evidence>
<name>A0A9P7K7Z9_9AGAR</name>
<accession>A0A9P7K7Z9</accession>
<sequence length="231" mass="26560">MLLDILGGNQFDKEDLDAEFATIWDPRADRPTYTPQRYSRTQSQECPRPGTTLNPETYATSPDAERARMKEMMRLLSPNLHRYEVLHFDLTYTTSLPRILADFHDPLPLLRNLFLLAEEGTGLADLLGTVTRYAMKELKLDGWNFVECYTVTDGDWFEALIEFSDMPPYVTISHYHPPPDRVRFDIDISFDVLTRLGSLVLDDRDFDFAVDPDIDGTMTAENLILSPRMNS</sequence>
<dbReference type="Proteomes" id="UP000775547">
    <property type="component" value="Unassembled WGS sequence"/>
</dbReference>
<proteinExistence type="predicted"/>
<evidence type="ECO:0000256" key="1">
    <source>
        <dbReference type="SAM" id="MobiDB-lite"/>
    </source>
</evidence>
<organism evidence="2 3">
    <name type="scientific">Asterophora parasitica</name>
    <dbReference type="NCBI Taxonomy" id="117018"/>
    <lineage>
        <taxon>Eukaryota</taxon>
        <taxon>Fungi</taxon>
        <taxon>Dikarya</taxon>
        <taxon>Basidiomycota</taxon>
        <taxon>Agaricomycotina</taxon>
        <taxon>Agaricomycetes</taxon>
        <taxon>Agaricomycetidae</taxon>
        <taxon>Agaricales</taxon>
        <taxon>Tricholomatineae</taxon>
        <taxon>Lyophyllaceae</taxon>
        <taxon>Asterophora</taxon>
    </lineage>
</organism>
<protein>
    <submittedName>
        <fullName evidence="2">Uncharacterized protein</fullName>
    </submittedName>
</protein>
<evidence type="ECO:0000313" key="3">
    <source>
        <dbReference type="Proteomes" id="UP000775547"/>
    </source>
</evidence>